<evidence type="ECO:0000313" key="10">
    <source>
        <dbReference type="EMBL" id="QQL43898.1"/>
    </source>
</evidence>
<dbReference type="InterPro" id="IPR027417">
    <property type="entry name" value="P-loop_NTPase"/>
</dbReference>
<evidence type="ECO:0000256" key="1">
    <source>
        <dbReference type="ARBA" id="ARBA00004141"/>
    </source>
</evidence>
<evidence type="ECO:0000256" key="6">
    <source>
        <dbReference type="ARBA" id="ARBA00022989"/>
    </source>
</evidence>
<dbReference type="RefSeq" id="WP_164361963.1">
    <property type="nucleotide sequence ID" value="NZ_CP066776.1"/>
</dbReference>
<reference evidence="10 11" key="1">
    <citation type="submission" date="2020-12" db="EMBL/GenBank/DDBJ databases">
        <title>Sulforoseuscoccus oceanibium gen. nov., sp. nov., a representative of the phylum Verrucomicrobia with special cytoplasmic membrane, and proposal of Sulforoseuscoccusaceae fam. nov.</title>
        <authorList>
            <person name="Xi F."/>
        </authorList>
    </citation>
    <scope>NUCLEOTIDE SEQUENCE [LARGE SCALE GENOMIC DNA]</scope>
    <source>
        <strain evidence="10 11">T37</strain>
    </source>
</reference>
<evidence type="ECO:0000313" key="11">
    <source>
        <dbReference type="Proteomes" id="UP000475117"/>
    </source>
</evidence>
<feature type="transmembrane region" description="Helical" evidence="9">
    <location>
        <begin position="620"/>
        <end position="643"/>
    </location>
</feature>
<dbReference type="Proteomes" id="UP000475117">
    <property type="component" value="Chromosome"/>
</dbReference>
<dbReference type="AlphaFoldDB" id="A0A6B3L8V3"/>
<keyword evidence="4" id="KW-0547">Nucleotide-binding</keyword>
<feature type="transmembrane region" description="Helical" evidence="9">
    <location>
        <begin position="558"/>
        <end position="581"/>
    </location>
</feature>
<evidence type="ECO:0000256" key="7">
    <source>
        <dbReference type="ARBA" id="ARBA00023136"/>
    </source>
</evidence>
<name>A0A6B3L8V3_9BACT</name>
<dbReference type="InterPro" id="IPR013525">
    <property type="entry name" value="ABC2_TM"/>
</dbReference>
<dbReference type="InterPro" id="IPR017871">
    <property type="entry name" value="ABC_transporter-like_CS"/>
</dbReference>
<dbReference type="GO" id="GO:0016020">
    <property type="term" value="C:membrane"/>
    <property type="evidence" value="ECO:0007669"/>
    <property type="project" value="UniProtKB-SubCell"/>
</dbReference>
<evidence type="ECO:0000256" key="3">
    <source>
        <dbReference type="ARBA" id="ARBA00022692"/>
    </source>
</evidence>
<keyword evidence="3 9" id="KW-0812">Transmembrane</keyword>
<dbReference type="InterPro" id="IPR003439">
    <property type="entry name" value="ABC_transporter-like_ATP-bd"/>
</dbReference>
<organism evidence="10 11">
    <name type="scientific">Sulfuriroseicoccus oceanibius</name>
    <dbReference type="NCBI Taxonomy" id="2707525"/>
    <lineage>
        <taxon>Bacteria</taxon>
        <taxon>Pseudomonadati</taxon>
        <taxon>Verrucomicrobiota</taxon>
        <taxon>Verrucomicrobiia</taxon>
        <taxon>Verrucomicrobiales</taxon>
        <taxon>Verrucomicrobiaceae</taxon>
        <taxon>Sulfuriroseicoccus</taxon>
    </lineage>
</organism>
<feature type="region of interest" description="Disordered" evidence="8">
    <location>
        <begin position="286"/>
        <end position="347"/>
    </location>
</feature>
<accession>A0A6B3L8V3</accession>
<dbReference type="GO" id="GO:0140359">
    <property type="term" value="F:ABC-type transporter activity"/>
    <property type="evidence" value="ECO:0007669"/>
    <property type="project" value="InterPro"/>
</dbReference>
<keyword evidence="2" id="KW-0813">Transport</keyword>
<keyword evidence="6 9" id="KW-1133">Transmembrane helix</keyword>
<feature type="compositionally biased region" description="Basic and acidic residues" evidence="8">
    <location>
        <begin position="314"/>
        <end position="329"/>
    </location>
</feature>
<keyword evidence="7 9" id="KW-0472">Membrane</keyword>
<dbReference type="Pfam" id="PF01061">
    <property type="entry name" value="ABC2_membrane"/>
    <property type="match status" value="1"/>
</dbReference>
<feature type="transmembrane region" description="Helical" evidence="9">
    <location>
        <begin position="525"/>
        <end position="546"/>
    </location>
</feature>
<keyword evidence="5 10" id="KW-0067">ATP-binding</keyword>
<evidence type="ECO:0000256" key="9">
    <source>
        <dbReference type="SAM" id="Phobius"/>
    </source>
</evidence>
<evidence type="ECO:0000256" key="5">
    <source>
        <dbReference type="ARBA" id="ARBA00022840"/>
    </source>
</evidence>
<dbReference type="GO" id="GO:0005524">
    <property type="term" value="F:ATP binding"/>
    <property type="evidence" value="ECO:0007669"/>
    <property type="project" value="UniProtKB-KW"/>
</dbReference>
<dbReference type="SMART" id="SM00382">
    <property type="entry name" value="AAA"/>
    <property type="match status" value="1"/>
</dbReference>
<dbReference type="InterPro" id="IPR050352">
    <property type="entry name" value="ABCG_transporters"/>
</dbReference>
<dbReference type="PROSITE" id="PS50893">
    <property type="entry name" value="ABC_TRANSPORTER_2"/>
    <property type="match status" value="1"/>
</dbReference>
<dbReference type="PANTHER" id="PTHR48041">
    <property type="entry name" value="ABC TRANSPORTER G FAMILY MEMBER 28"/>
    <property type="match status" value="1"/>
</dbReference>
<dbReference type="Pfam" id="PF00005">
    <property type="entry name" value="ABC_tran"/>
    <property type="match status" value="1"/>
</dbReference>
<comment type="subcellular location">
    <subcellularLocation>
        <location evidence="1">Membrane</location>
        <topology evidence="1">Multi-pass membrane protein</topology>
    </subcellularLocation>
</comment>
<dbReference type="KEGG" id="soa:G3M56_008310"/>
<dbReference type="Gene3D" id="3.40.50.300">
    <property type="entry name" value="P-loop containing nucleotide triphosphate hydrolases"/>
    <property type="match status" value="1"/>
</dbReference>
<feature type="transmembrane region" description="Helical" evidence="9">
    <location>
        <begin position="390"/>
        <end position="411"/>
    </location>
</feature>
<dbReference type="GO" id="GO:0016887">
    <property type="term" value="F:ATP hydrolysis activity"/>
    <property type="evidence" value="ECO:0007669"/>
    <property type="project" value="InterPro"/>
</dbReference>
<protein>
    <submittedName>
        <fullName evidence="10">ATP-binding cassette domain-containing protein</fullName>
    </submittedName>
</protein>
<evidence type="ECO:0000256" key="8">
    <source>
        <dbReference type="SAM" id="MobiDB-lite"/>
    </source>
</evidence>
<dbReference type="InterPro" id="IPR003593">
    <property type="entry name" value="AAA+_ATPase"/>
</dbReference>
<dbReference type="SUPFAM" id="SSF52540">
    <property type="entry name" value="P-loop containing nucleoside triphosphate hydrolases"/>
    <property type="match status" value="1"/>
</dbReference>
<dbReference type="PANTHER" id="PTHR48041:SF139">
    <property type="entry name" value="PROTEIN SCARLET"/>
    <property type="match status" value="1"/>
</dbReference>
<proteinExistence type="predicted"/>
<gene>
    <name evidence="10" type="ORF">G3M56_008310</name>
</gene>
<evidence type="ECO:0000256" key="4">
    <source>
        <dbReference type="ARBA" id="ARBA00022741"/>
    </source>
</evidence>
<evidence type="ECO:0000256" key="2">
    <source>
        <dbReference type="ARBA" id="ARBA00022448"/>
    </source>
</evidence>
<dbReference type="EMBL" id="CP066776">
    <property type="protein sequence ID" value="QQL43898.1"/>
    <property type="molecule type" value="Genomic_DNA"/>
</dbReference>
<keyword evidence="11" id="KW-1185">Reference proteome</keyword>
<feature type="transmembrane region" description="Helical" evidence="9">
    <location>
        <begin position="490"/>
        <end position="513"/>
    </location>
</feature>
<dbReference type="PROSITE" id="PS00211">
    <property type="entry name" value="ABC_TRANSPORTER_1"/>
    <property type="match status" value="1"/>
</dbReference>
<sequence length="650" mass="71687">MLELRNLSFTIEKDGDLIDLVHDICLNLPRGHFTAIVGPSGCGKTTLLKTIAGLNIESAGEIHWMGRNSFEHGDLMPNEFGYVPQFSIAYDQLTVEESIECASRLRVRAWGRDARDEIIDRALEQTGMTDIADRRVSVLSGGQKRRLGLAMELVANPPLLLADEVTSGLDPRSEDEIVHRLADLAHEQNRTVISVTHSLANLQLYDSIIVLYAGCLAYHGPPSAMPHYFSVDHAEDVYPALAKREPAQWHASWKKHRRFYYDKLDLPLPLSPALDTDHLEASGEQTDTAPLLEEGDDTTALEATDQKPTATDEGAEKPDTQELAQEKQESAPSEESDTEAALSDTQALTCLDEAPESDEESEKIAKLPGILAQFLLVLTRRFKIFFRDRTTLILHAAILIGFPLLVALFTIEGVEPIKKYGESTAATGFEQMQAEIEVRESSLQSGSFVSGLIMFQVVLLSLMGANNSAREVAGERDIFEKEKLGGLRPFSYLASKLVFLTLLVVAQSTWMGVFVEYFWPIPGNFLSHLLMLLMVNGAMTAVCLGISSMMKSADQANLLSIYLVGFQLPLSGAILALPGFLEPLVRPFISAYWSWSGSVMSLNDGYRQAVQTVSETELSPHTLCLIFLGIHIAAGLTMGILGLRKNLWQH</sequence>